<dbReference type="CDD" id="cd14014">
    <property type="entry name" value="STKc_PknB_like"/>
    <property type="match status" value="1"/>
</dbReference>
<keyword evidence="5" id="KW-1133">Transmembrane helix</keyword>
<feature type="transmembrane region" description="Helical" evidence="5">
    <location>
        <begin position="533"/>
        <end position="553"/>
    </location>
</feature>
<keyword evidence="2" id="KW-0547">Nucleotide-binding</keyword>
<evidence type="ECO:0000256" key="5">
    <source>
        <dbReference type="SAM" id="Phobius"/>
    </source>
</evidence>
<evidence type="ECO:0000313" key="7">
    <source>
        <dbReference type="EMBL" id="OKL45898.1"/>
    </source>
</evidence>
<name>A0A1Q5PJ65_9ACTO</name>
<evidence type="ECO:0000256" key="3">
    <source>
        <dbReference type="ARBA" id="ARBA00022777"/>
    </source>
</evidence>
<organism evidence="7 8">
    <name type="scientific">Boudabousia marimammalium</name>
    <dbReference type="NCBI Taxonomy" id="156892"/>
    <lineage>
        <taxon>Bacteria</taxon>
        <taxon>Bacillati</taxon>
        <taxon>Actinomycetota</taxon>
        <taxon>Actinomycetes</taxon>
        <taxon>Actinomycetales</taxon>
        <taxon>Actinomycetaceae</taxon>
        <taxon>Boudabousia</taxon>
    </lineage>
</organism>
<keyword evidence="5" id="KW-0812">Transmembrane</keyword>
<feature type="transmembrane region" description="Helical" evidence="5">
    <location>
        <begin position="574"/>
        <end position="595"/>
    </location>
</feature>
<dbReference type="Proteomes" id="UP000186465">
    <property type="component" value="Unassembled WGS sequence"/>
</dbReference>
<dbReference type="Pfam" id="PF00069">
    <property type="entry name" value="Pkinase"/>
    <property type="match status" value="1"/>
</dbReference>
<gene>
    <name evidence="7" type="ORF">BM477_07785</name>
</gene>
<dbReference type="SMART" id="SM00220">
    <property type="entry name" value="S_TKc"/>
    <property type="match status" value="1"/>
</dbReference>
<accession>A0A1Q5PJ65</accession>
<dbReference type="EMBL" id="MPDM01000011">
    <property type="protein sequence ID" value="OKL45898.1"/>
    <property type="molecule type" value="Genomic_DNA"/>
</dbReference>
<keyword evidence="4" id="KW-0067">ATP-binding</keyword>
<feature type="transmembrane region" description="Helical" evidence="5">
    <location>
        <begin position="471"/>
        <end position="501"/>
    </location>
</feature>
<dbReference type="Gene3D" id="1.10.510.10">
    <property type="entry name" value="Transferase(Phosphotransferase) domain 1"/>
    <property type="match status" value="1"/>
</dbReference>
<evidence type="ECO:0000259" key="6">
    <source>
        <dbReference type="PROSITE" id="PS50011"/>
    </source>
</evidence>
<protein>
    <recommendedName>
        <fullName evidence="6">Protein kinase domain-containing protein</fullName>
    </recommendedName>
</protein>
<keyword evidence="3" id="KW-0418">Kinase</keyword>
<proteinExistence type="predicted"/>
<keyword evidence="5" id="KW-0472">Membrane</keyword>
<dbReference type="RefSeq" id="WP_075362135.1">
    <property type="nucleotide sequence ID" value="NZ_MPDM01000011.1"/>
</dbReference>
<dbReference type="InterPro" id="IPR000719">
    <property type="entry name" value="Prot_kinase_dom"/>
</dbReference>
<evidence type="ECO:0000256" key="2">
    <source>
        <dbReference type="ARBA" id="ARBA00022741"/>
    </source>
</evidence>
<keyword evidence="1" id="KW-0808">Transferase</keyword>
<feature type="domain" description="Protein kinase" evidence="6">
    <location>
        <begin position="7"/>
        <end position="261"/>
    </location>
</feature>
<sequence>MRNLGGYRLLRELGRGASAVVFEAEDEGGNLHALKLLHPALANDEQARERLRREAAAINSIKSEGIARIHDYEVDGVEPFIVTDLVAGSTLAEAVKRRGPMSLQQCLRFSSRLAGILDSVHQAGVVHRDLKPSNIILSPRGPVLVDFGVAQADEGERLTDTGLVMGTAGYVPPEVLQGRAPDAISDWWAWLATVLFTATGQPPFGSGPQATILGRVIAGTPNTSGLPAAVAEKFQELLTTSLQDFPAWEIVLEELEASAIAAESDENMDLTEPATLWLPNPEDEEATTKLNTAEYELAAVEPGAPSASSSPENLEPTETIAAPQVARIQETLPLPAALEPATTRLPVSSVAPAGVAPMGAGPIPAPIQWEQAISPTPQPVPGSPWDPQLAAEYHPFSEGLEAEKPKPMMLWIPRLALGALLTLGFFFFPIPVSVAFFIYAITCNTFGYIWQQHQLSKSGAVGNRWLRLLGASLYAIPRGFAFTLVAGLLGVAIAAGVFTVLGERSADLPDTFDLPRLLLSQVDWVSLPAQTKLTVAITAALAYLVYWLSPTVASHRRFTAVLVGKMFVSRSSRVLVNLSSLILLFAISGMAYSIYTGN</sequence>
<evidence type="ECO:0000313" key="8">
    <source>
        <dbReference type="Proteomes" id="UP000186465"/>
    </source>
</evidence>
<evidence type="ECO:0000256" key="1">
    <source>
        <dbReference type="ARBA" id="ARBA00022679"/>
    </source>
</evidence>
<feature type="transmembrane region" description="Helical" evidence="5">
    <location>
        <begin position="411"/>
        <end position="428"/>
    </location>
</feature>
<dbReference type="GO" id="GO:0005524">
    <property type="term" value="F:ATP binding"/>
    <property type="evidence" value="ECO:0007669"/>
    <property type="project" value="UniProtKB-KW"/>
</dbReference>
<dbReference type="GO" id="GO:0004674">
    <property type="term" value="F:protein serine/threonine kinase activity"/>
    <property type="evidence" value="ECO:0007669"/>
    <property type="project" value="TreeGrafter"/>
</dbReference>
<dbReference type="PROSITE" id="PS50011">
    <property type="entry name" value="PROTEIN_KINASE_DOM"/>
    <property type="match status" value="1"/>
</dbReference>
<dbReference type="OrthoDB" id="9762169at2"/>
<dbReference type="Gene3D" id="3.30.200.20">
    <property type="entry name" value="Phosphorylase Kinase, domain 1"/>
    <property type="match status" value="1"/>
</dbReference>
<dbReference type="PROSITE" id="PS00108">
    <property type="entry name" value="PROTEIN_KINASE_ST"/>
    <property type="match status" value="1"/>
</dbReference>
<dbReference type="AlphaFoldDB" id="A0A1Q5PJ65"/>
<dbReference type="PANTHER" id="PTHR43289">
    <property type="entry name" value="MITOGEN-ACTIVATED PROTEIN KINASE KINASE KINASE 20-RELATED"/>
    <property type="match status" value="1"/>
</dbReference>
<dbReference type="InterPro" id="IPR008271">
    <property type="entry name" value="Ser/Thr_kinase_AS"/>
</dbReference>
<dbReference type="STRING" id="156892.BM477_07785"/>
<dbReference type="InterPro" id="IPR011009">
    <property type="entry name" value="Kinase-like_dom_sf"/>
</dbReference>
<comment type="caution">
    <text evidence="7">The sequence shown here is derived from an EMBL/GenBank/DDBJ whole genome shotgun (WGS) entry which is preliminary data.</text>
</comment>
<dbReference type="SUPFAM" id="SSF56112">
    <property type="entry name" value="Protein kinase-like (PK-like)"/>
    <property type="match status" value="1"/>
</dbReference>
<keyword evidence="8" id="KW-1185">Reference proteome</keyword>
<evidence type="ECO:0000256" key="4">
    <source>
        <dbReference type="ARBA" id="ARBA00022840"/>
    </source>
</evidence>
<dbReference type="PANTHER" id="PTHR43289:SF34">
    <property type="entry name" value="SERINE_THREONINE-PROTEIN KINASE YBDM-RELATED"/>
    <property type="match status" value="1"/>
</dbReference>
<reference evidence="8" key="1">
    <citation type="submission" date="2016-11" db="EMBL/GenBank/DDBJ databases">
        <title>Actinomyces gypaetusis sp. nov. isolated from Gypaetus barbatus in Qinghai Tibet Plateau China.</title>
        <authorList>
            <person name="Meng X."/>
        </authorList>
    </citation>
    <scope>NUCLEOTIDE SEQUENCE [LARGE SCALE GENOMIC DNA]</scope>
    <source>
        <strain evidence="8">DSM 15383</strain>
    </source>
</reference>